<dbReference type="EMBL" id="AP025739">
    <property type="protein sequence ID" value="BDI32339.1"/>
    <property type="molecule type" value="Genomic_DNA"/>
</dbReference>
<accession>A0A9N7L8N5</accession>
<organism evidence="3 4">
    <name type="scientific">Capsulimonas corticalis</name>
    <dbReference type="NCBI Taxonomy" id="2219043"/>
    <lineage>
        <taxon>Bacteria</taxon>
        <taxon>Bacillati</taxon>
        <taxon>Armatimonadota</taxon>
        <taxon>Armatimonadia</taxon>
        <taxon>Capsulimonadales</taxon>
        <taxon>Capsulimonadaceae</taxon>
        <taxon>Capsulimonas</taxon>
    </lineage>
</organism>
<protein>
    <recommendedName>
        <fullName evidence="5">Porin</fullName>
    </recommendedName>
</protein>
<dbReference type="Pfam" id="PF07642">
    <property type="entry name" value="BBP2"/>
    <property type="match status" value="1"/>
</dbReference>
<evidence type="ECO:0000256" key="1">
    <source>
        <dbReference type="SAM" id="MobiDB-lite"/>
    </source>
</evidence>
<feature type="region of interest" description="Disordered" evidence="1">
    <location>
        <begin position="15"/>
        <end position="56"/>
    </location>
</feature>
<keyword evidence="2" id="KW-0732">Signal</keyword>
<proteinExistence type="predicted"/>
<dbReference type="InterPro" id="IPR011486">
    <property type="entry name" value="BBP2"/>
</dbReference>
<evidence type="ECO:0000256" key="2">
    <source>
        <dbReference type="SAM" id="SignalP"/>
    </source>
</evidence>
<name>A0A9N7L8N5_9BACT</name>
<dbReference type="KEGG" id="ccot:CCAX7_43900"/>
<feature type="chain" id="PRO_5040124503" description="Porin" evidence="2">
    <location>
        <begin position="19"/>
        <end position="410"/>
    </location>
</feature>
<keyword evidence="4" id="KW-1185">Reference proteome</keyword>
<reference evidence="3 4" key="1">
    <citation type="journal article" date="2019" name="Int. J. Syst. Evol. Microbiol.">
        <title>Capsulimonas corticalis gen. nov., sp. nov., an aerobic capsulated bacterium, of a novel bacterial order, Capsulimonadales ord. nov., of the class Armatimonadia of the phylum Armatimonadetes.</title>
        <authorList>
            <person name="Li J."/>
            <person name="Kudo C."/>
            <person name="Tonouchi A."/>
        </authorList>
    </citation>
    <scope>NUCLEOTIDE SEQUENCE [LARGE SCALE GENOMIC DNA]</scope>
    <source>
        <strain evidence="3 4">AX-7</strain>
    </source>
</reference>
<feature type="signal peptide" evidence="2">
    <location>
        <begin position="1"/>
        <end position="18"/>
    </location>
</feature>
<dbReference type="AlphaFoldDB" id="A0A9N7L8N5"/>
<gene>
    <name evidence="3" type="ORF">CCAX7_43900</name>
</gene>
<dbReference type="SUPFAM" id="SSF56935">
    <property type="entry name" value="Porins"/>
    <property type="match status" value="1"/>
</dbReference>
<evidence type="ECO:0000313" key="4">
    <source>
        <dbReference type="Proteomes" id="UP000287394"/>
    </source>
</evidence>
<evidence type="ECO:0000313" key="3">
    <source>
        <dbReference type="EMBL" id="BDI32339.1"/>
    </source>
</evidence>
<sequence>MAAAILLVGGASIAPSMAQTPPTAPPPAPGTTAPSPEQAPSGTATPTPAAPTPAPNYDIQYNGLVDGYFQYQFNNPKDATTLTGRTYDVRHLTPALALAELNVFKNAKPGGFGFKTTLIAGDTADINHGGLGVGGTGEGRFKNVQQAYGTYAFAGAGGGIDFGKFYTPFGYEVTESNANYNYSRSDVFALLPFYHFGVRAYTPSIHGLTLTGYVVSTLNDTATAGVQDNNKEPAYIVSLNYADPAGKYSIIESAGFGNDKPAGVTTKTVLSDTDFTYNISAATLVGLNYFYEKYNPDGDNNDQTNNGYAVYFKQTLTPKTAFALRYSGFEQKQDIPGQLIQDAAATTPATTTTFRPWEITATYEYKAAANFLTRYEYRHDHANQNVFEDSDGNTTKKEQDTFSVSGVFTF</sequence>
<evidence type="ECO:0008006" key="5">
    <source>
        <dbReference type="Google" id="ProtNLM"/>
    </source>
</evidence>
<dbReference type="Proteomes" id="UP000287394">
    <property type="component" value="Chromosome"/>
</dbReference>